<feature type="chain" id="PRO_5046132795" evidence="2">
    <location>
        <begin position="25"/>
        <end position="560"/>
    </location>
</feature>
<dbReference type="InterPro" id="IPR050490">
    <property type="entry name" value="Bact_solute-bd_prot1"/>
</dbReference>
<dbReference type="RefSeq" id="WP_258389436.1">
    <property type="nucleotide sequence ID" value="NZ_CP091430.1"/>
</dbReference>
<dbReference type="PROSITE" id="PS51257">
    <property type="entry name" value="PROKAR_LIPOPROTEIN"/>
    <property type="match status" value="1"/>
</dbReference>
<dbReference type="Gene3D" id="3.40.190.10">
    <property type="entry name" value="Periplasmic binding protein-like II"/>
    <property type="match status" value="2"/>
</dbReference>
<sequence length="560" mass="62485">MSRGVWKGTKSILALILTMSVVLAGCGGADTGSESPANSKGNDTSSTDKPKDVTLTVMANWPGADAFISKDQENNPIAKAIKEKTGVTLKIEVTKVSTVEKLNTMFATGDLPDIYVGPAWGEELNIMKKAAEQGQILDITTQLSKYPTLTMNVSQEFMPKDIYDAYHSFGDKQYFMYNRYPAKPEDIKDWLHGLFVRKDIADKVVVDPKSVHTPEQLYDFLKKIKDANIQEKGKTIIPLGSNANGWALYLTNKMFYNFTTFKIENGIAQHSFMTPEVEKQILYQRKLIAEGLIDPEAYTQTTAIADEKALQGRYAVIAAHLYNLINRKVISTVEKDNPNAVYVPLGPLNNADGDPYRHTVKAEGDNLVALMKGNKDPEASMRVLNFLASDEGWMLANYGVEGVHYEMADGKPVAKKEWIDKEKDASGTLLQEGFGNQSIYTFMAGQNRTFSLAGGPYGHQFDETYKRITEAQKIMRKNGVELLQGRNPVLTEFTGFDKLKPLLEQVDAVTKQAYYAKTEDEAMGLINNLRGELEKAGIHELEKWAAEEDKKSPFTKYKTE</sequence>
<proteinExistence type="predicted"/>
<gene>
    <name evidence="3" type="ORF">L1F29_16745</name>
</gene>
<feature type="signal peptide" evidence="2">
    <location>
        <begin position="1"/>
        <end position="24"/>
    </location>
</feature>
<feature type="region of interest" description="Disordered" evidence="1">
    <location>
        <begin position="31"/>
        <end position="51"/>
    </location>
</feature>
<evidence type="ECO:0000256" key="1">
    <source>
        <dbReference type="SAM" id="MobiDB-lite"/>
    </source>
</evidence>
<feature type="compositionally biased region" description="Polar residues" evidence="1">
    <location>
        <begin position="32"/>
        <end position="45"/>
    </location>
</feature>
<evidence type="ECO:0000256" key="2">
    <source>
        <dbReference type="SAM" id="SignalP"/>
    </source>
</evidence>
<evidence type="ECO:0000313" key="3">
    <source>
        <dbReference type="EMBL" id="UVI33383.1"/>
    </source>
</evidence>
<dbReference type="Pfam" id="PF01547">
    <property type="entry name" value="SBP_bac_1"/>
    <property type="match status" value="1"/>
</dbReference>
<dbReference type="PANTHER" id="PTHR43649:SF12">
    <property type="entry name" value="DIACETYLCHITOBIOSE BINDING PROTEIN DASA"/>
    <property type="match status" value="1"/>
</dbReference>
<dbReference type="SUPFAM" id="SSF53850">
    <property type="entry name" value="Periplasmic binding protein-like II"/>
    <property type="match status" value="1"/>
</dbReference>
<evidence type="ECO:0000313" key="4">
    <source>
        <dbReference type="Proteomes" id="UP001057877"/>
    </source>
</evidence>
<organism evidence="3 4">
    <name type="scientific">Paenibacillus spongiae</name>
    <dbReference type="NCBI Taxonomy" id="2909671"/>
    <lineage>
        <taxon>Bacteria</taxon>
        <taxon>Bacillati</taxon>
        <taxon>Bacillota</taxon>
        <taxon>Bacilli</taxon>
        <taxon>Bacillales</taxon>
        <taxon>Paenibacillaceae</taxon>
        <taxon>Paenibacillus</taxon>
    </lineage>
</organism>
<keyword evidence="4" id="KW-1185">Reference proteome</keyword>
<reference evidence="3" key="1">
    <citation type="submission" date="2022-01" db="EMBL/GenBank/DDBJ databases">
        <title>Paenibacillus spongiae sp. nov., isolated from marine sponge.</title>
        <authorList>
            <person name="Li Z."/>
            <person name="Zhang M."/>
        </authorList>
    </citation>
    <scope>NUCLEOTIDE SEQUENCE</scope>
    <source>
        <strain evidence="3">PHS-Z3</strain>
    </source>
</reference>
<dbReference type="Proteomes" id="UP001057877">
    <property type="component" value="Chromosome"/>
</dbReference>
<protein>
    <submittedName>
        <fullName evidence="3">Extracellular solute-binding protein</fullName>
    </submittedName>
</protein>
<dbReference type="EMBL" id="CP091430">
    <property type="protein sequence ID" value="UVI33383.1"/>
    <property type="molecule type" value="Genomic_DNA"/>
</dbReference>
<dbReference type="PANTHER" id="PTHR43649">
    <property type="entry name" value="ARABINOSE-BINDING PROTEIN-RELATED"/>
    <property type="match status" value="1"/>
</dbReference>
<accession>A0ABY5SII1</accession>
<dbReference type="InterPro" id="IPR006059">
    <property type="entry name" value="SBP"/>
</dbReference>
<keyword evidence="2" id="KW-0732">Signal</keyword>
<name>A0ABY5SII1_9BACL</name>